<sequence length="287" mass="32035">MFTLADARPGLIERALDEGLHVLAEKPLGSDAAQEERLLARIESSGRLVVVNLFNRNTWYHQFMIDFVRSGQLGRLVSIEAVHLTPDLLPTEGHQPEGPPFRDCGMHYVDLVCWYAGSDFAEWDARGLRLWDWPDPWWVDVHGHFRNGTLFRIAQTFGYGQQAEQVAARSQFEVVGSHGVVRMRHDFAEVIVECHGRSSTVQRAGPYQGKRLDVLAERFADVIEGRAVVDLPSAADSVAAARTAEEMLCAARRRSTAIGTAADLDKALRYRAALKQQGRAFPEALLT</sequence>
<evidence type="ECO:0000256" key="1">
    <source>
        <dbReference type="ARBA" id="ARBA00023002"/>
    </source>
</evidence>
<evidence type="ECO:0000313" key="3">
    <source>
        <dbReference type="EMBL" id="NYE72902.1"/>
    </source>
</evidence>
<dbReference type="AlphaFoldDB" id="A0A7Y9LCJ4"/>
<gene>
    <name evidence="3" type="ORF">BKA15_004231</name>
</gene>
<dbReference type="InterPro" id="IPR055170">
    <property type="entry name" value="GFO_IDH_MocA-like_dom"/>
</dbReference>
<dbReference type="Proteomes" id="UP000569914">
    <property type="component" value="Unassembled WGS sequence"/>
</dbReference>
<keyword evidence="1 3" id="KW-0560">Oxidoreductase</keyword>
<evidence type="ECO:0000313" key="4">
    <source>
        <dbReference type="Proteomes" id="UP000569914"/>
    </source>
</evidence>
<dbReference type="InterPro" id="IPR036291">
    <property type="entry name" value="NAD(P)-bd_dom_sf"/>
</dbReference>
<proteinExistence type="predicted"/>
<dbReference type="SUPFAM" id="SSF55347">
    <property type="entry name" value="Glyceraldehyde-3-phosphate dehydrogenase-like, C-terminal domain"/>
    <property type="match status" value="1"/>
</dbReference>
<organism evidence="3 4">
    <name type="scientific">Microlunatus parietis</name>
    <dbReference type="NCBI Taxonomy" id="682979"/>
    <lineage>
        <taxon>Bacteria</taxon>
        <taxon>Bacillati</taxon>
        <taxon>Actinomycetota</taxon>
        <taxon>Actinomycetes</taxon>
        <taxon>Propionibacteriales</taxon>
        <taxon>Propionibacteriaceae</taxon>
        <taxon>Microlunatus</taxon>
    </lineage>
</organism>
<dbReference type="EC" id="1.1.1.369" evidence="3"/>
<dbReference type="SUPFAM" id="SSF51735">
    <property type="entry name" value="NAD(P)-binding Rossmann-fold domains"/>
    <property type="match status" value="1"/>
</dbReference>
<accession>A0A7Y9LCJ4</accession>
<dbReference type="PANTHER" id="PTHR43818:SF11">
    <property type="entry name" value="BCDNA.GH03377"/>
    <property type="match status" value="1"/>
</dbReference>
<dbReference type="EMBL" id="JACCBU010000001">
    <property type="protein sequence ID" value="NYE72902.1"/>
    <property type="molecule type" value="Genomic_DNA"/>
</dbReference>
<dbReference type="InterPro" id="IPR050463">
    <property type="entry name" value="Gfo/Idh/MocA_oxidrdct_glycsds"/>
</dbReference>
<dbReference type="PANTHER" id="PTHR43818">
    <property type="entry name" value="BCDNA.GH03377"/>
    <property type="match status" value="1"/>
</dbReference>
<dbReference type="Gene3D" id="3.40.50.720">
    <property type="entry name" value="NAD(P)-binding Rossmann-like Domain"/>
    <property type="match status" value="1"/>
</dbReference>
<feature type="domain" description="GFO/IDH/MocA-like oxidoreductase" evidence="2">
    <location>
        <begin position="65"/>
        <end position="181"/>
    </location>
</feature>
<dbReference type="Pfam" id="PF22725">
    <property type="entry name" value="GFO_IDH_MocA_C3"/>
    <property type="match status" value="1"/>
</dbReference>
<evidence type="ECO:0000259" key="2">
    <source>
        <dbReference type="Pfam" id="PF22725"/>
    </source>
</evidence>
<dbReference type="Gene3D" id="3.30.360.10">
    <property type="entry name" value="Dihydrodipicolinate Reductase, domain 2"/>
    <property type="match status" value="1"/>
</dbReference>
<name>A0A7Y9LCJ4_9ACTN</name>
<dbReference type="EC" id="1.1.1.18" evidence="3"/>
<keyword evidence="4" id="KW-1185">Reference proteome</keyword>
<comment type="caution">
    <text evidence="3">The sequence shown here is derived from an EMBL/GenBank/DDBJ whole genome shotgun (WGS) entry which is preliminary data.</text>
</comment>
<reference evidence="3 4" key="1">
    <citation type="submission" date="2020-07" db="EMBL/GenBank/DDBJ databases">
        <title>Sequencing the genomes of 1000 actinobacteria strains.</title>
        <authorList>
            <person name="Klenk H.-P."/>
        </authorList>
    </citation>
    <scope>NUCLEOTIDE SEQUENCE [LARGE SCALE GENOMIC DNA]</scope>
    <source>
        <strain evidence="3 4">DSM 22083</strain>
    </source>
</reference>
<protein>
    <submittedName>
        <fullName evidence="3">Myo-inositol 2-dehydrogenase/D-chiro-inositol 1-dehydrogenase</fullName>
        <ecNumber evidence="3">1.1.1.18</ecNumber>
        <ecNumber evidence="3">1.1.1.369</ecNumber>
    </submittedName>
</protein>
<dbReference type="GO" id="GO:0050112">
    <property type="term" value="F:inositol 2-dehydrogenase (NAD+) activity"/>
    <property type="evidence" value="ECO:0007669"/>
    <property type="project" value="UniProtKB-EC"/>
</dbReference>